<evidence type="ECO:0000313" key="2">
    <source>
        <dbReference type="EMBL" id="KAG9448688.1"/>
    </source>
</evidence>
<dbReference type="Pfam" id="PF08268">
    <property type="entry name" value="FBA_3"/>
    <property type="match status" value="1"/>
</dbReference>
<keyword evidence="3" id="KW-1185">Reference proteome</keyword>
<dbReference type="PANTHER" id="PTHR31672:SF13">
    <property type="entry name" value="F-BOX PROTEIN CPR30-LIKE"/>
    <property type="match status" value="1"/>
</dbReference>
<dbReference type="InterPro" id="IPR017451">
    <property type="entry name" value="F-box-assoc_interact_dom"/>
</dbReference>
<dbReference type="EMBL" id="JAINDJ010000004">
    <property type="protein sequence ID" value="KAG9448688.1"/>
    <property type="molecule type" value="Genomic_DNA"/>
</dbReference>
<organism evidence="2 3">
    <name type="scientific">Aristolochia fimbriata</name>
    <name type="common">White veined hardy Dutchman's pipe vine</name>
    <dbReference type="NCBI Taxonomy" id="158543"/>
    <lineage>
        <taxon>Eukaryota</taxon>
        <taxon>Viridiplantae</taxon>
        <taxon>Streptophyta</taxon>
        <taxon>Embryophyta</taxon>
        <taxon>Tracheophyta</taxon>
        <taxon>Spermatophyta</taxon>
        <taxon>Magnoliopsida</taxon>
        <taxon>Magnoliidae</taxon>
        <taxon>Piperales</taxon>
        <taxon>Aristolochiaceae</taxon>
        <taxon>Aristolochia</taxon>
    </lineage>
</organism>
<evidence type="ECO:0000313" key="3">
    <source>
        <dbReference type="Proteomes" id="UP000825729"/>
    </source>
</evidence>
<dbReference type="InterPro" id="IPR050796">
    <property type="entry name" value="SCF_F-box_component"/>
</dbReference>
<dbReference type="Gene3D" id="1.20.1280.50">
    <property type="match status" value="1"/>
</dbReference>
<dbReference type="SUPFAM" id="SSF81383">
    <property type="entry name" value="F-box domain"/>
    <property type="match status" value="1"/>
</dbReference>
<name>A0AAV7EIM5_ARIFI</name>
<dbReference type="PANTHER" id="PTHR31672">
    <property type="entry name" value="BNACNNG10540D PROTEIN"/>
    <property type="match status" value="1"/>
</dbReference>
<comment type="caution">
    <text evidence="2">The sequence shown here is derived from an EMBL/GenBank/DDBJ whole genome shotgun (WGS) entry which is preliminary data.</text>
</comment>
<dbReference type="InterPro" id="IPR036047">
    <property type="entry name" value="F-box-like_dom_sf"/>
</dbReference>
<accession>A0AAV7EIM5</accession>
<evidence type="ECO:0000259" key="1">
    <source>
        <dbReference type="PROSITE" id="PS50181"/>
    </source>
</evidence>
<dbReference type="NCBIfam" id="TIGR01640">
    <property type="entry name" value="F_box_assoc_1"/>
    <property type="match status" value="1"/>
</dbReference>
<dbReference type="InterPro" id="IPR011043">
    <property type="entry name" value="Gal_Oxase/kelch_b-propeller"/>
</dbReference>
<dbReference type="Proteomes" id="UP000825729">
    <property type="component" value="Unassembled WGS sequence"/>
</dbReference>
<dbReference type="Pfam" id="PF12937">
    <property type="entry name" value="F-box-like"/>
    <property type="match status" value="1"/>
</dbReference>
<dbReference type="SMART" id="SM00256">
    <property type="entry name" value="FBOX"/>
    <property type="match status" value="1"/>
</dbReference>
<proteinExistence type="predicted"/>
<dbReference type="SUPFAM" id="SSF50965">
    <property type="entry name" value="Galactose oxidase, central domain"/>
    <property type="match status" value="1"/>
</dbReference>
<protein>
    <recommendedName>
        <fullName evidence="1">F-box domain-containing protein</fullName>
    </recommendedName>
</protein>
<feature type="domain" description="F-box" evidence="1">
    <location>
        <begin position="23"/>
        <end position="68"/>
    </location>
</feature>
<gene>
    <name evidence="2" type="ORF">H6P81_008653</name>
</gene>
<dbReference type="InterPro" id="IPR001810">
    <property type="entry name" value="F-box_dom"/>
</dbReference>
<reference evidence="2 3" key="1">
    <citation type="submission" date="2021-07" db="EMBL/GenBank/DDBJ databases">
        <title>The Aristolochia fimbriata genome: insights into angiosperm evolution, floral development and chemical biosynthesis.</title>
        <authorList>
            <person name="Jiao Y."/>
        </authorList>
    </citation>
    <scope>NUCLEOTIDE SEQUENCE [LARGE SCALE GENOMIC DNA]</scope>
    <source>
        <strain evidence="2">IBCAS-2021</strain>
        <tissue evidence="2">Leaf</tissue>
    </source>
</reference>
<sequence length="378" mass="43806">MRRASRVLRGTGRFRRREIAAAAMVFPSVPDEILVQILIRLPVKSLLRFRSVCKAWRSLISEPFFVDFHLHQQSLRDPQILLLSCAGEVGEFCLESLADERGILERKLSAVPVESILTPSCNGLILIHRDYSQCIYVFNVSTRKLLTLPDCSPSLHVNLGLGYDPPVGTYKVVRLFHNREGDAHLHCEIFTLGSPEWRRIGEVRYKLDVRGFPASVDGALYWLTDYDSHQNKSEVIISFVLREERFKVIPHPKRCAGEKRRYMQLWEFRGDLYLQDSSGKPVMNLWVLKDHKEGIWVKNYTINLHRCGYALHDIPYVKPVSICRDGRLYFSLFGRLFYYDPHTETFEVVLLDLALCEILFPYVESLVPLRKEMKAFAD</sequence>
<dbReference type="CDD" id="cd22157">
    <property type="entry name" value="F-box_AtFBW1-like"/>
    <property type="match status" value="1"/>
</dbReference>
<dbReference type="InterPro" id="IPR013187">
    <property type="entry name" value="F-box-assoc_dom_typ3"/>
</dbReference>
<dbReference type="PROSITE" id="PS50181">
    <property type="entry name" value="FBOX"/>
    <property type="match status" value="1"/>
</dbReference>
<dbReference type="AlphaFoldDB" id="A0AAV7EIM5"/>